<evidence type="ECO:0000313" key="2">
    <source>
        <dbReference type="Proteomes" id="UP000249402"/>
    </source>
</evidence>
<dbReference type="AlphaFoldDB" id="A0A395H8L7"/>
<dbReference type="EMBL" id="KZ824425">
    <property type="protein sequence ID" value="RAL03976.1"/>
    <property type="molecule type" value="Genomic_DNA"/>
</dbReference>
<organism evidence="1 2">
    <name type="scientific">Aspergillus ibericus CBS 121593</name>
    <dbReference type="NCBI Taxonomy" id="1448316"/>
    <lineage>
        <taxon>Eukaryota</taxon>
        <taxon>Fungi</taxon>
        <taxon>Dikarya</taxon>
        <taxon>Ascomycota</taxon>
        <taxon>Pezizomycotina</taxon>
        <taxon>Eurotiomycetes</taxon>
        <taxon>Eurotiomycetidae</taxon>
        <taxon>Eurotiales</taxon>
        <taxon>Aspergillaceae</taxon>
        <taxon>Aspergillus</taxon>
        <taxon>Aspergillus subgen. Circumdati</taxon>
    </lineage>
</organism>
<dbReference type="PANTHER" id="PTHR41677:SF1">
    <property type="entry name" value="FE2OG DIOXYGENASE DOMAIN-CONTAINING PROTEIN"/>
    <property type="match status" value="1"/>
</dbReference>
<dbReference type="Proteomes" id="UP000249402">
    <property type="component" value="Unassembled WGS sequence"/>
</dbReference>
<sequence>MAPIATIPSTAAPMVVGPATKKATRPTNDLPQSLIDGAWVLEKETFDAQKHLSFQPPSKIHTMKEIGYEGYGISPNAVSEPFPLFNEAAIKQMRAEIFSKPVLEKCQYSSTFNKNMIRGMGPTLAPFVYDAWKSPEVIARVSEVAGVDLVPSIDFEIANINISINDPSTEPTQTCDNRQEDELSAVAWHYDSFPFVCVTMLSDCSDMVGGETALRTATGEIMKARGPAMGTAVVMQGRYIEHQALKALGGRERISMVTCFRPKSPFMKDETVLTGVRGISDLSELYTQYTIYRLEILEERLRARLKTERQRELAKRPYDIGEARSFLTEQKQFLESMLAEIIEV</sequence>
<dbReference type="STRING" id="1448316.A0A395H8L7"/>
<dbReference type="RefSeq" id="XP_025578303.1">
    <property type="nucleotide sequence ID" value="XM_025721959.1"/>
</dbReference>
<name>A0A395H8L7_9EURO</name>
<accession>A0A395H8L7</accession>
<gene>
    <name evidence="1" type="ORF">BO80DRAFT_452596</name>
</gene>
<keyword evidence="2" id="KW-1185">Reference proteome</keyword>
<protein>
    <recommendedName>
        <fullName evidence="3">Fe2OG dioxygenase domain-containing protein</fullName>
    </recommendedName>
</protein>
<evidence type="ECO:0000313" key="1">
    <source>
        <dbReference type="EMBL" id="RAL03976.1"/>
    </source>
</evidence>
<dbReference type="VEuPathDB" id="FungiDB:BO80DRAFT_452596"/>
<dbReference type="GeneID" id="37226824"/>
<evidence type="ECO:0008006" key="3">
    <source>
        <dbReference type="Google" id="ProtNLM"/>
    </source>
</evidence>
<reference evidence="1 2" key="1">
    <citation type="submission" date="2018-02" db="EMBL/GenBank/DDBJ databases">
        <title>The genomes of Aspergillus section Nigri reveals drivers in fungal speciation.</title>
        <authorList>
            <consortium name="DOE Joint Genome Institute"/>
            <person name="Vesth T.C."/>
            <person name="Nybo J."/>
            <person name="Theobald S."/>
            <person name="Brandl J."/>
            <person name="Frisvad J.C."/>
            <person name="Nielsen K.F."/>
            <person name="Lyhne E.K."/>
            <person name="Kogle M.E."/>
            <person name="Kuo A."/>
            <person name="Riley R."/>
            <person name="Clum A."/>
            <person name="Nolan M."/>
            <person name="Lipzen A."/>
            <person name="Salamov A."/>
            <person name="Henrissat B."/>
            <person name="Wiebenga A."/>
            <person name="De vries R.P."/>
            <person name="Grigoriev I.V."/>
            <person name="Mortensen U.H."/>
            <person name="Andersen M.R."/>
            <person name="Baker S.E."/>
        </authorList>
    </citation>
    <scope>NUCLEOTIDE SEQUENCE [LARGE SCALE GENOMIC DNA]</scope>
    <source>
        <strain evidence="1 2">CBS 121593</strain>
    </source>
</reference>
<dbReference type="PANTHER" id="PTHR41677">
    <property type="entry name" value="YALI0B19030P"/>
    <property type="match status" value="1"/>
</dbReference>
<dbReference type="OrthoDB" id="10256055at2759"/>
<proteinExistence type="predicted"/>